<gene>
    <name evidence="1" type="ORF">A8708_25640</name>
</gene>
<dbReference type="SUPFAM" id="SSF143842">
    <property type="entry name" value="YwmB-like"/>
    <property type="match status" value="1"/>
</dbReference>
<dbReference type="InterPro" id="IPR036209">
    <property type="entry name" value="YwmB-like_sf"/>
</dbReference>
<dbReference type="OrthoDB" id="2374820at2"/>
<accession>A0A198AFJ4</accession>
<keyword evidence="2" id="KW-1185">Reference proteome</keyword>
<proteinExistence type="predicted"/>
<evidence type="ECO:0000313" key="1">
    <source>
        <dbReference type="EMBL" id="OAS20284.1"/>
    </source>
</evidence>
<dbReference type="AlphaFoldDB" id="A0A198AFJ4"/>
<organism evidence="1 2">
    <name type="scientific">Paenibacillus oryzisoli</name>
    <dbReference type="NCBI Taxonomy" id="1850517"/>
    <lineage>
        <taxon>Bacteria</taxon>
        <taxon>Bacillati</taxon>
        <taxon>Bacillota</taxon>
        <taxon>Bacilli</taxon>
        <taxon>Bacillales</taxon>
        <taxon>Paenibacillaceae</taxon>
        <taxon>Paenibacillus</taxon>
    </lineage>
</organism>
<dbReference type="STRING" id="1850517.A8708_25640"/>
<dbReference type="Pfam" id="PF08680">
    <property type="entry name" value="DUF1779"/>
    <property type="match status" value="1"/>
</dbReference>
<comment type="caution">
    <text evidence="1">The sequence shown here is derived from an EMBL/GenBank/DDBJ whole genome shotgun (WGS) entry which is preliminary data.</text>
</comment>
<evidence type="ECO:0000313" key="2">
    <source>
        <dbReference type="Proteomes" id="UP000078454"/>
    </source>
</evidence>
<dbReference type="InterPro" id="IPR014794">
    <property type="entry name" value="DUF1779"/>
</dbReference>
<evidence type="ECO:0008006" key="3">
    <source>
        <dbReference type="Google" id="ProtNLM"/>
    </source>
</evidence>
<reference evidence="1 2" key="1">
    <citation type="submission" date="2016-05" db="EMBL/GenBank/DDBJ databases">
        <title>Paenibacillus sp. 1ZS3-15 nov., isolated from the rhizosphere soil.</title>
        <authorList>
            <person name="Zhang X.X."/>
            <person name="Zhang J."/>
        </authorList>
    </citation>
    <scope>NUCLEOTIDE SEQUENCE [LARGE SCALE GENOMIC DNA]</scope>
    <source>
        <strain evidence="1 2">1ZS3-15</strain>
    </source>
</reference>
<name>A0A198AFJ4_9BACL</name>
<dbReference type="Proteomes" id="UP000078454">
    <property type="component" value="Unassembled WGS sequence"/>
</dbReference>
<dbReference type="RefSeq" id="WP_068663401.1">
    <property type="nucleotide sequence ID" value="NZ_LYPB01000051.1"/>
</dbReference>
<protein>
    <recommendedName>
        <fullName evidence="3">TATA-box binding protein</fullName>
    </recommendedName>
</protein>
<dbReference type="Gene3D" id="3.30.360.40">
    <property type="entry name" value="YwmB-like"/>
    <property type="match status" value="1"/>
</dbReference>
<dbReference type="EMBL" id="LYPB01000051">
    <property type="protein sequence ID" value="OAS20284.1"/>
    <property type="molecule type" value="Genomic_DNA"/>
</dbReference>
<sequence>MTKRWTQMLIGLTILGLFFGWIRHVDARAEQDAQLLLRVAKPFMQSNEQITFKYTGYFGTCDGVDARVMGASERLSHKLGFTTNINEPISLKNGIYTNKSEVAESAVATLTVASPVGQSACYAVLRLDAPGSADQAQLLKWQEQMTTQLTGQGIKGKWNVMIQGNAVDEDFGLSNDPKEYLNELVRAYKGTVVESYEDGTTFSASLVASEFESSIQSGDQKVNVQIALHQDTISGLWRLTIGTPIITMEY</sequence>